<dbReference type="GO" id="GO:0042273">
    <property type="term" value="P:ribosomal large subunit biogenesis"/>
    <property type="evidence" value="ECO:0007669"/>
    <property type="project" value="TreeGrafter"/>
</dbReference>
<dbReference type="GO" id="GO:0030690">
    <property type="term" value="C:Noc1p-Noc2p complex"/>
    <property type="evidence" value="ECO:0007669"/>
    <property type="project" value="TreeGrafter"/>
</dbReference>
<proteinExistence type="inferred from homology"/>
<feature type="compositionally biased region" description="Basic and acidic residues" evidence="4">
    <location>
        <begin position="131"/>
        <end position="153"/>
    </location>
</feature>
<organism evidence="5 6">
    <name type="scientific">Elsinoe batatas</name>
    <dbReference type="NCBI Taxonomy" id="2601811"/>
    <lineage>
        <taxon>Eukaryota</taxon>
        <taxon>Fungi</taxon>
        <taxon>Dikarya</taxon>
        <taxon>Ascomycota</taxon>
        <taxon>Pezizomycotina</taxon>
        <taxon>Dothideomycetes</taxon>
        <taxon>Dothideomycetidae</taxon>
        <taxon>Myriangiales</taxon>
        <taxon>Elsinoaceae</taxon>
        <taxon>Elsinoe</taxon>
    </lineage>
</organism>
<evidence type="ECO:0000256" key="4">
    <source>
        <dbReference type="SAM" id="MobiDB-lite"/>
    </source>
</evidence>
<feature type="region of interest" description="Disordered" evidence="4">
    <location>
        <begin position="1"/>
        <end position="155"/>
    </location>
</feature>
<keyword evidence="3" id="KW-0539">Nucleus</keyword>
<keyword evidence="6" id="KW-1185">Reference proteome</keyword>
<comment type="subcellular location">
    <subcellularLocation>
        <location evidence="1">Nucleus</location>
    </subcellularLocation>
</comment>
<evidence type="ECO:0000313" key="5">
    <source>
        <dbReference type="EMBL" id="KAG8629803.1"/>
    </source>
</evidence>
<feature type="compositionally biased region" description="Basic and acidic residues" evidence="4">
    <location>
        <begin position="701"/>
        <end position="717"/>
    </location>
</feature>
<sequence length="764" mass="85577">MAQSKATKKFERNHLKDTIKKRKDSAKIKQRHAVNAKKKARRAADTRGGAEEEEAANSVRSRKQIKDAKDAADFENMNMDDFFQSGMDLDSTTDKTSKGRKRKRGDENGTTAGVPQSDSEGGSDSEDEQDLAGHKDQLKGLAEKDPDFYKYLEENDPELLDLEKADFDDLELSADEDEGESPSSGKKSKAEELVVDSGEVTKALLKKWEKSLVEQYSLRASREVVLAFRAAAHSADEEDKSFKYSVSSPEVYHELLVLALNRVPEVLQHHLPVKESASGKIRLSTESKKFSTLSPLIKSYLSSLVYLLGYLTDALTLRMTLSSIETLLPYTLSFKKLVRDLTKSVVNIWATSCFADSSRLAAFLVLRKLIVIGDPSIRENALKAIYQGFVKGARNTTVHTLSGINLMKNSAAELWGLDSGIGYTSGFNFIRQLAVHLRSTITNNSNDSYKLVYNWQYVHSLDFWSRVLSMHCDSLTEAKKGQTSPLRPLIYPVVQVTLGALRLIPTAAYFPLRFHLTRSLLRISSATGTYIPMAATMHEVLQSGEMRKPPKGSSLKALDFAVTIRAPKSYLGTRVYQDGIGEQVQELLSEFFVLWAKNVAFPELSLPVIILLKRWLKEIGPHSKHPNQNSKVSGMIGLLVQKLDANCKWVEERRAKVEFAPNNRSGVEGFSREVEWDKTPLGAFVKGQRRVRDERAKVMEEARKEEEKSRMDERNGGNEKVVNGGKKGRKAKGVRDEGETDEEDASDDALEEDDEDEEMDDDSE</sequence>
<gene>
    <name evidence="5" type="ORF">KVT40_001422</name>
</gene>
<dbReference type="GO" id="GO:0005730">
    <property type="term" value="C:nucleolus"/>
    <property type="evidence" value="ECO:0007669"/>
    <property type="project" value="TreeGrafter"/>
</dbReference>
<evidence type="ECO:0000256" key="1">
    <source>
        <dbReference type="ARBA" id="ARBA00004123"/>
    </source>
</evidence>
<dbReference type="OrthoDB" id="10266662at2759"/>
<feature type="region of interest" description="Disordered" evidence="4">
    <location>
        <begin position="701"/>
        <end position="764"/>
    </location>
</feature>
<feature type="compositionally biased region" description="Basic and acidic residues" evidence="4">
    <location>
        <begin position="8"/>
        <end position="18"/>
    </location>
</feature>
<feature type="compositionally biased region" description="Acidic residues" evidence="4">
    <location>
        <begin position="738"/>
        <end position="764"/>
    </location>
</feature>
<name>A0A8K0PJR6_9PEZI</name>
<dbReference type="Pfam" id="PF03715">
    <property type="entry name" value="Noc2"/>
    <property type="match status" value="1"/>
</dbReference>
<dbReference type="InterPro" id="IPR016024">
    <property type="entry name" value="ARM-type_fold"/>
</dbReference>
<dbReference type="GO" id="GO:0030691">
    <property type="term" value="C:Noc2p-Noc3p complex"/>
    <property type="evidence" value="ECO:0007669"/>
    <property type="project" value="TreeGrafter"/>
</dbReference>
<evidence type="ECO:0008006" key="7">
    <source>
        <dbReference type="Google" id="ProtNLM"/>
    </source>
</evidence>
<reference evidence="5" key="1">
    <citation type="submission" date="2021-07" db="EMBL/GenBank/DDBJ databases">
        <title>Elsinoe batatas strain:CRI-CJ2 Genome sequencing and assembly.</title>
        <authorList>
            <person name="Huang L."/>
        </authorList>
    </citation>
    <scope>NUCLEOTIDE SEQUENCE</scope>
    <source>
        <strain evidence="5">CRI-CJ2</strain>
    </source>
</reference>
<dbReference type="EMBL" id="JAESVG020000002">
    <property type="protein sequence ID" value="KAG8629803.1"/>
    <property type="molecule type" value="Genomic_DNA"/>
</dbReference>
<accession>A0A8K0PJR6</accession>
<dbReference type="GO" id="GO:0005654">
    <property type="term" value="C:nucleoplasm"/>
    <property type="evidence" value="ECO:0007669"/>
    <property type="project" value="TreeGrafter"/>
</dbReference>
<dbReference type="Proteomes" id="UP000809789">
    <property type="component" value="Unassembled WGS sequence"/>
</dbReference>
<evidence type="ECO:0000256" key="3">
    <source>
        <dbReference type="ARBA" id="ARBA00023242"/>
    </source>
</evidence>
<evidence type="ECO:0000313" key="6">
    <source>
        <dbReference type="Proteomes" id="UP000809789"/>
    </source>
</evidence>
<dbReference type="AlphaFoldDB" id="A0A8K0PJR6"/>
<feature type="compositionally biased region" description="Basic residues" evidence="4">
    <location>
        <begin position="19"/>
        <end position="41"/>
    </location>
</feature>
<dbReference type="SUPFAM" id="SSF48371">
    <property type="entry name" value="ARM repeat"/>
    <property type="match status" value="1"/>
</dbReference>
<comment type="similarity">
    <text evidence="2">Belongs to the NOC2 family.</text>
</comment>
<evidence type="ECO:0000256" key="2">
    <source>
        <dbReference type="ARBA" id="ARBA00005907"/>
    </source>
</evidence>
<dbReference type="InterPro" id="IPR005343">
    <property type="entry name" value="Noc2"/>
</dbReference>
<comment type="caution">
    <text evidence="5">The sequence shown here is derived from an EMBL/GenBank/DDBJ whole genome shotgun (WGS) entry which is preliminary data.</text>
</comment>
<feature type="region of interest" description="Disordered" evidence="4">
    <location>
        <begin position="173"/>
        <end position="192"/>
    </location>
</feature>
<feature type="compositionally biased region" description="Acidic residues" evidence="4">
    <location>
        <begin position="121"/>
        <end position="130"/>
    </location>
</feature>
<protein>
    <recommendedName>
        <fullName evidence="7">Nucleolar complex protein 2</fullName>
    </recommendedName>
</protein>
<dbReference type="PANTHER" id="PTHR12687">
    <property type="entry name" value="NUCLEOLAR COMPLEX 2 AND RAD4-RELATED"/>
    <property type="match status" value="1"/>
</dbReference>
<dbReference type="PANTHER" id="PTHR12687:SF4">
    <property type="entry name" value="NUCLEOLAR COMPLEX PROTEIN 2 HOMOLOG"/>
    <property type="match status" value="1"/>
</dbReference>